<dbReference type="RefSeq" id="WP_143328138.1">
    <property type="nucleotide sequence ID" value="NZ_FCOE02000019.1"/>
</dbReference>
<dbReference type="AlphaFoldDB" id="A0A158CF30"/>
<name>A0A158CF30_9BURK</name>
<keyword evidence="1" id="KW-1133">Transmembrane helix</keyword>
<gene>
    <name evidence="2" type="ORF">AWB80_05016</name>
</gene>
<keyword evidence="3" id="KW-1185">Reference proteome</keyword>
<feature type="transmembrane region" description="Helical" evidence="1">
    <location>
        <begin position="120"/>
        <end position="142"/>
    </location>
</feature>
<comment type="caution">
    <text evidence="2">The sequence shown here is derived from an EMBL/GenBank/DDBJ whole genome shotgun (WGS) entry which is preliminary data.</text>
</comment>
<keyword evidence="1" id="KW-0812">Transmembrane</keyword>
<protein>
    <submittedName>
        <fullName evidence="2">Uncharacterized protein</fullName>
    </submittedName>
</protein>
<evidence type="ECO:0000313" key="2">
    <source>
        <dbReference type="EMBL" id="SAK80127.1"/>
    </source>
</evidence>
<sequence>MERSSGMTHGGVAYQEGLGALLIPFLSLLPWHRTVNAAACEMPMTISRTHQVAEEEVARPAAQSVPVHVGLAPFAGMLFAGLIMFMIMIAVGLGSLLFVDYLERSMGSSLASATIRVMAYVMLTLDLLLFIFYVTSAVYLRLRTPSVKPEQMAGAGERCGNS</sequence>
<reference evidence="2" key="1">
    <citation type="submission" date="2016-01" db="EMBL/GenBank/DDBJ databases">
        <authorList>
            <person name="Peeters C."/>
        </authorList>
    </citation>
    <scope>NUCLEOTIDE SEQUENCE [LARGE SCALE GENOMIC DNA]</scope>
    <source>
        <strain evidence="2">LMG 29323</strain>
    </source>
</reference>
<keyword evidence="1" id="KW-0472">Membrane</keyword>
<evidence type="ECO:0000256" key="1">
    <source>
        <dbReference type="SAM" id="Phobius"/>
    </source>
</evidence>
<organism evidence="2 3">
    <name type="scientific">Caballeronia pedi</name>
    <dbReference type="NCBI Taxonomy" id="1777141"/>
    <lineage>
        <taxon>Bacteria</taxon>
        <taxon>Pseudomonadati</taxon>
        <taxon>Pseudomonadota</taxon>
        <taxon>Betaproteobacteria</taxon>
        <taxon>Burkholderiales</taxon>
        <taxon>Burkholderiaceae</taxon>
        <taxon>Caballeronia</taxon>
    </lineage>
</organism>
<accession>A0A158CF30</accession>
<dbReference type="STRING" id="1777141.AWB80_05016"/>
<feature type="transmembrane region" description="Helical" evidence="1">
    <location>
        <begin position="74"/>
        <end position="99"/>
    </location>
</feature>
<proteinExistence type="predicted"/>
<evidence type="ECO:0000313" key="3">
    <source>
        <dbReference type="Proteomes" id="UP000054911"/>
    </source>
</evidence>
<dbReference type="EMBL" id="FCOE02000019">
    <property type="protein sequence ID" value="SAK80127.1"/>
    <property type="molecule type" value="Genomic_DNA"/>
</dbReference>
<dbReference type="Proteomes" id="UP000054911">
    <property type="component" value="Unassembled WGS sequence"/>
</dbReference>